<evidence type="ECO:0000313" key="3">
    <source>
        <dbReference type="Proteomes" id="UP001283361"/>
    </source>
</evidence>
<feature type="compositionally biased region" description="Basic and acidic residues" evidence="1">
    <location>
        <begin position="26"/>
        <end position="41"/>
    </location>
</feature>
<sequence length="116" mass="12508">MQVGWGAVIEGGEATHSSHRTGKASGHHERLEKLQADDVKGRGRIPSGNKSRHGIATSEMSAVWLFRSMYEAAIVCLSIIISLQGCEEKTLDNTSVVPDLAGALFQQLHSVLIQKA</sequence>
<organism evidence="2 3">
    <name type="scientific">Elysia crispata</name>
    <name type="common">lettuce slug</name>
    <dbReference type="NCBI Taxonomy" id="231223"/>
    <lineage>
        <taxon>Eukaryota</taxon>
        <taxon>Metazoa</taxon>
        <taxon>Spiralia</taxon>
        <taxon>Lophotrochozoa</taxon>
        <taxon>Mollusca</taxon>
        <taxon>Gastropoda</taxon>
        <taxon>Heterobranchia</taxon>
        <taxon>Euthyneura</taxon>
        <taxon>Panpulmonata</taxon>
        <taxon>Sacoglossa</taxon>
        <taxon>Placobranchoidea</taxon>
        <taxon>Plakobranchidae</taxon>
        <taxon>Elysia</taxon>
    </lineage>
</organism>
<gene>
    <name evidence="2" type="ORF">RRG08_033367</name>
</gene>
<accession>A0AAE0Z7S2</accession>
<proteinExistence type="predicted"/>
<comment type="caution">
    <text evidence="2">The sequence shown here is derived from an EMBL/GenBank/DDBJ whole genome shotgun (WGS) entry which is preliminary data.</text>
</comment>
<name>A0AAE0Z7S2_9GAST</name>
<keyword evidence="3" id="KW-1185">Reference proteome</keyword>
<dbReference type="EMBL" id="JAWDGP010004454">
    <property type="protein sequence ID" value="KAK3764285.1"/>
    <property type="molecule type" value="Genomic_DNA"/>
</dbReference>
<evidence type="ECO:0000313" key="2">
    <source>
        <dbReference type="EMBL" id="KAK3764285.1"/>
    </source>
</evidence>
<dbReference type="AlphaFoldDB" id="A0AAE0Z7S2"/>
<reference evidence="2" key="1">
    <citation type="journal article" date="2023" name="G3 (Bethesda)">
        <title>A reference genome for the long-term kleptoplast-retaining sea slug Elysia crispata morphotype clarki.</title>
        <authorList>
            <person name="Eastman K.E."/>
            <person name="Pendleton A.L."/>
            <person name="Shaikh M.A."/>
            <person name="Suttiyut T."/>
            <person name="Ogas R."/>
            <person name="Tomko P."/>
            <person name="Gavelis G."/>
            <person name="Widhalm J.R."/>
            <person name="Wisecaver J.H."/>
        </authorList>
    </citation>
    <scope>NUCLEOTIDE SEQUENCE</scope>
    <source>
        <strain evidence="2">ECLA1</strain>
    </source>
</reference>
<dbReference type="Proteomes" id="UP001283361">
    <property type="component" value="Unassembled WGS sequence"/>
</dbReference>
<feature type="region of interest" description="Disordered" evidence="1">
    <location>
        <begin position="12"/>
        <end position="53"/>
    </location>
</feature>
<evidence type="ECO:0000256" key="1">
    <source>
        <dbReference type="SAM" id="MobiDB-lite"/>
    </source>
</evidence>
<protein>
    <submittedName>
        <fullName evidence="2">Uncharacterized protein</fullName>
    </submittedName>
</protein>